<sequence>MTIETKQLNTPAGLVEFPTISYSINPVQDVLVAGLPLTEDLLLDDGYGGKEADWLVLGRLSETSFPLKQITYNCLEQSGWDFIRYPDPLVALGTATQESELPDDGLLKIIADTVQQGARERQQESRGDLGLMSELADLMKKPTPPPAEPGSFKFEALKQTVDYLRHSGAMSHLDPSVILLGATMSAYINDDLEEADLLEMVETDRERTLAYGLIASVWELHYGEKSIKLDHASHDVAAELFAAGITKQPEFTAFLEKLIDTEETTDQPLPHPAN</sequence>
<organism evidence="1 2">
    <name type="scientific">Fibrivirga algicola</name>
    <dbReference type="NCBI Taxonomy" id="2950420"/>
    <lineage>
        <taxon>Bacteria</taxon>
        <taxon>Pseudomonadati</taxon>
        <taxon>Bacteroidota</taxon>
        <taxon>Cytophagia</taxon>
        <taxon>Cytophagales</taxon>
        <taxon>Spirosomataceae</taxon>
        <taxon>Fibrivirga</taxon>
    </lineage>
</organism>
<dbReference type="EMBL" id="WAEL01000015">
    <property type="protein sequence ID" value="NID13755.1"/>
    <property type="molecule type" value="Genomic_DNA"/>
</dbReference>
<evidence type="ECO:0000313" key="1">
    <source>
        <dbReference type="EMBL" id="NID13755.1"/>
    </source>
</evidence>
<name>A0ABX0QRH1_9BACT</name>
<protein>
    <submittedName>
        <fullName evidence="1">Uncharacterized protein</fullName>
    </submittedName>
</protein>
<comment type="caution">
    <text evidence="1">The sequence shown here is derived from an EMBL/GenBank/DDBJ whole genome shotgun (WGS) entry which is preliminary data.</text>
</comment>
<keyword evidence="2" id="KW-1185">Reference proteome</keyword>
<accession>A0ABX0QRH1</accession>
<gene>
    <name evidence="1" type="ORF">F7231_26540</name>
</gene>
<proteinExistence type="predicted"/>
<evidence type="ECO:0000313" key="2">
    <source>
        <dbReference type="Proteomes" id="UP000606008"/>
    </source>
</evidence>
<reference evidence="1" key="1">
    <citation type="submission" date="2024-05" db="EMBL/GenBank/DDBJ databases">
        <authorList>
            <person name="Jung D.-H."/>
        </authorList>
    </citation>
    <scope>NUCLEOTIDE SEQUENCE</scope>
    <source>
        <strain evidence="1">JA-25</strain>
    </source>
</reference>
<dbReference type="RefSeq" id="WP_166694267.1">
    <property type="nucleotide sequence ID" value="NZ_WAEL01000015.1"/>
</dbReference>
<dbReference type="Proteomes" id="UP000606008">
    <property type="component" value="Unassembled WGS sequence"/>
</dbReference>